<dbReference type="AlphaFoldDB" id="A0A3S3SKH2"/>
<gene>
    <name evidence="2" type="ORF">B4U79_04646</name>
</gene>
<dbReference type="OrthoDB" id="5984008at2759"/>
<comment type="caution">
    <text evidence="2">The sequence shown here is derived from an EMBL/GenBank/DDBJ whole genome shotgun (WGS) entry which is preliminary data.</text>
</comment>
<evidence type="ECO:0000313" key="2">
    <source>
        <dbReference type="EMBL" id="RWS15373.1"/>
    </source>
</evidence>
<dbReference type="STRING" id="1965070.A0A3S3SKH2"/>
<sequence>SNAQRRPLPIAHGSPGGRSPSQKVTFAAILPGTNLITIRRAYTKKIQDAADQLTKGRHIKYNFTNYFRVIASVEFMSLNPSPTEILKILCSELLKIDVSTIIYMTNSEVYGHNAASAQYLMQLTGYLGIPVIAWNTDNVGLEQQPKNTNNRCDHTMELRKL</sequence>
<protein>
    <submittedName>
        <fullName evidence="2">Glutamate receptor ionotropic: NMDA 2B-like protein</fullName>
    </submittedName>
</protein>
<evidence type="ECO:0000256" key="1">
    <source>
        <dbReference type="SAM" id="MobiDB-lite"/>
    </source>
</evidence>
<evidence type="ECO:0000313" key="3">
    <source>
        <dbReference type="Proteomes" id="UP000285301"/>
    </source>
</evidence>
<accession>A0A3S3SKH2</accession>
<organism evidence="2 3">
    <name type="scientific">Dinothrombium tinctorium</name>
    <dbReference type="NCBI Taxonomy" id="1965070"/>
    <lineage>
        <taxon>Eukaryota</taxon>
        <taxon>Metazoa</taxon>
        <taxon>Ecdysozoa</taxon>
        <taxon>Arthropoda</taxon>
        <taxon>Chelicerata</taxon>
        <taxon>Arachnida</taxon>
        <taxon>Acari</taxon>
        <taxon>Acariformes</taxon>
        <taxon>Trombidiformes</taxon>
        <taxon>Prostigmata</taxon>
        <taxon>Anystina</taxon>
        <taxon>Parasitengona</taxon>
        <taxon>Trombidioidea</taxon>
        <taxon>Trombidiidae</taxon>
        <taxon>Dinothrombium</taxon>
    </lineage>
</organism>
<dbReference type="Gene3D" id="3.40.50.2300">
    <property type="match status" value="1"/>
</dbReference>
<keyword evidence="2" id="KW-0675">Receptor</keyword>
<reference evidence="2 3" key="1">
    <citation type="journal article" date="2018" name="Gigascience">
        <title>Genomes of trombidid mites reveal novel predicted allergens and laterally-transferred genes associated with secondary metabolism.</title>
        <authorList>
            <person name="Dong X."/>
            <person name="Chaisiri K."/>
            <person name="Xia D."/>
            <person name="Armstrong S.D."/>
            <person name="Fang Y."/>
            <person name="Donnelly M.J."/>
            <person name="Kadowaki T."/>
            <person name="McGarry J.W."/>
            <person name="Darby A.C."/>
            <person name="Makepeace B.L."/>
        </authorList>
    </citation>
    <scope>NUCLEOTIDE SEQUENCE [LARGE SCALE GENOMIC DNA]</scope>
    <source>
        <strain evidence="2">UoL-WK</strain>
    </source>
</reference>
<keyword evidence="3" id="KW-1185">Reference proteome</keyword>
<name>A0A3S3SKH2_9ACAR</name>
<feature type="non-terminal residue" evidence="2">
    <location>
        <position position="1"/>
    </location>
</feature>
<feature type="region of interest" description="Disordered" evidence="1">
    <location>
        <begin position="1"/>
        <end position="21"/>
    </location>
</feature>
<dbReference type="EMBL" id="NCKU01000477">
    <property type="protein sequence ID" value="RWS15373.1"/>
    <property type="molecule type" value="Genomic_DNA"/>
</dbReference>
<proteinExistence type="predicted"/>
<dbReference type="Proteomes" id="UP000285301">
    <property type="component" value="Unassembled WGS sequence"/>
</dbReference>